<dbReference type="GO" id="GO:0015297">
    <property type="term" value="F:antiporter activity"/>
    <property type="evidence" value="ECO:0007669"/>
    <property type="project" value="InterPro"/>
</dbReference>
<comment type="similarity">
    <text evidence="2">Belongs to the multi antimicrobial extrusion (MATE) (TC 2.A.66.1) family. MepA subfamily.</text>
</comment>
<keyword evidence="12" id="KW-1185">Reference proteome</keyword>
<feature type="transmembrane region" description="Helical" evidence="10">
    <location>
        <begin position="269"/>
        <end position="289"/>
    </location>
</feature>
<reference evidence="11 12" key="1">
    <citation type="submission" date="2018-05" db="EMBL/GenBank/DDBJ databases">
        <title>Genome comparison of Eubacterium sp.</title>
        <authorList>
            <person name="Feng Y."/>
            <person name="Sanchez-Andrea I."/>
            <person name="Stams A.J.M."/>
            <person name="De Vos W.M."/>
        </authorList>
    </citation>
    <scope>NUCLEOTIDE SEQUENCE [LARGE SCALE GENOMIC DNA]</scope>
    <source>
        <strain evidence="11 12">YI</strain>
    </source>
</reference>
<proteinExistence type="inferred from homology"/>
<dbReference type="PANTHER" id="PTHR43823:SF3">
    <property type="entry name" value="MULTIDRUG EXPORT PROTEIN MEPA"/>
    <property type="match status" value="1"/>
</dbReference>
<sequence length="440" mass="47570">MDKNQLVKQPVPKLFFHYLLPAVSGTMVTSIYILADTIIIGKGIGTEAMAALNIVLPVFNLVFGTGLLFGVGGSVLMSISWGRGEEKKGQQYFTTAFILNLLAGIVYISLFFAFGENIMLFLGGTAVTMPYIMEYAPYIAGGALIFSFSSFLQAFVRNDGAPKRAMAAVIAGGVFNIIFDILLVFPFQMGMSGAALASVMGSVLTDCILISHFFSRQNGLRFCFGGLRLSFFKAVFANGVTSFLIEISAGIVIFAFNHQLLRYVGEIGVSAYGVITNTAFVVTALSNGVSQAAQPILSTNYGAGKFDRIYEVRALGVRTALAVCALPALLGLLVPDLFTYIFLNPSPEVLALSATAIRIYFIGFFVTGTNMFIINYFQAVVRPRISLGLCLFRGCVFNLFLVTVLPLLWGVTGIWMAVPLTEFISLGIGVLLIKRISIEQ</sequence>
<dbReference type="AlphaFoldDB" id="A0A4P9C633"/>
<evidence type="ECO:0000313" key="11">
    <source>
        <dbReference type="EMBL" id="QCT70929.1"/>
    </source>
</evidence>
<name>A0A4P9C633_EUBML</name>
<keyword evidence="7 10" id="KW-1133">Transmembrane helix</keyword>
<feature type="transmembrane region" description="Helical" evidence="10">
    <location>
        <begin position="414"/>
        <end position="433"/>
    </location>
</feature>
<evidence type="ECO:0000256" key="1">
    <source>
        <dbReference type="ARBA" id="ARBA00004651"/>
    </source>
</evidence>
<keyword evidence="5" id="KW-1003">Cell membrane</keyword>
<feature type="transmembrane region" description="Helical" evidence="10">
    <location>
        <begin position="235"/>
        <end position="257"/>
    </location>
</feature>
<dbReference type="InterPro" id="IPR002528">
    <property type="entry name" value="MATE_fam"/>
</dbReference>
<protein>
    <recommendedName>
        <fullName evidence="3">Multidrug export protein MepA</fullName>
    </recommendedName>
</protein>
<dbReference type="PANTHER" id="PTHR43823">
    <property type="entry name" value="SPORULATION PROTEIN YKVU"/>
    <property type="match status" value="1"/>
</dbReference>
<feature type="transmembrane region" description="Helical" evidence="10">
    <location>
        <begin position="15"/>
        <end position="34"/>
    </location>
</feature>
<dbReference type="InterPro" id="IPR051327">
    <property type="entry name" value="MATE_MepA_subfamily"/>
</dbReference>
<evidence type="ECO:0000256" key="3">
    <source>
        <dbReference type="ARBA" id="ARBA00022106"/>
    </source>
</evidence>
<keyword evidence="9" id="KW-0046">Antibiotic resistance</keyword>
<dbReference type="GO" id="GO:0042910">
    <property type="term" value="F:xenobiotic transmembrane transporter activity"/>
    <property type="evidence" value="ECO:0007669"/>
    <property type="project" value="InterPro"/>
</dbReference>
<dbReference type="RefSeq" id="WP_096920022.1">
    <property type="nucleotide sequence ID" value="NZ_CP029487.1"/>
</dbReference>
<evidence type="ECO:0000256" key="7">
    <source>
        <dbReference type="ARBA" id="ARBA00022989"/>
    </source>
</evidence>
<feature type="transmembrane region" description="Helical" evidence="10">
    <location>
        <begin position="349"/>
        <end position="373"/>
    </location>
</feature>
<evidence type="ECO:0000313" key="12">
    <source>
        <dbReference type="Proteomes" id="UP000218387"/>
    </source>
</evidence>
<keyword evidence="4" id="KW-0813">Transport</keyword>
<dbReference type="EMBL" id="CP029487">
    <property type="protein sequence ID" value="QCT70929.1"/>
    <property type="molecule type" value="Genomic_DNA"/>
</dbReference>
<evidence type="ECO:0000256" key="9">
    <source>
        <dbReference type="ARBA" id="ARBA00023251"/>
    </source>
</evidence>
<feature type="transmembrane region" description="Helical" evidence="10">
    <location>
        <begin position="385"/>
        <end position="408"/>
    </location>
</feature>
<keyword evidence="8 10" id="KW-0472">Membrane</keyword>
<feature type="transmembrane region" description="Helical" evidence="10">
    <location>
        <begin position="315"/>
        <end position="343"/>
    </location>
</feature>
<feature type="transmembrane region" description="Helical" evidence="10">
    <location>
        <begin position="54"/>
        <end position="80"/>
    </location>
</feature>
<comment type="subcellular location">
    <subcellularLocation>
        <location evidence="1">Cell membrane</location>
        <topology evidence="1">Multi-pass membrane protein</topology>
    </subcellularLocation>
</comment>
<dbReference type="InterPro" id="IPR045070">
    <property type="entry name" value="MATE_MepA-like"/>
</dbReference>
<dbReference type="KEGG" id="emt:CPZ25_006165"/>
<feature type="transmembrane region" description="Helical" evidence="10">
    <location>
        <begin position="135"/>
        <end position="156"/>
    </location>
</feature>
<accession>A0A4P9C633</accession>
<evidence type="ECO:0000256" key="5">
    <source>
        <dbReference type="ARBA" id="ARBA00022475"/>
    </source>
</evidence>
<evidence type="ECO:0000256" key="8">
    <source>
        <dbReference type="ARBA" id="ARBA00023136"/>
    </source>
</evidence>
<organism evidence="11 12">
    <name type="scientific">Eubacterium maltosivorans</name>
    <dbReference type="NCBI Taxonomy" id="2041044"/>
    <lineage>
        <taxon>Bacteria</taxon>
        <taxon>Bacillati</taxon>
        <taxon>Bacillota</taxon>
        <taxon>Clostridia</taxon>
        <taxon>Eubacteriales</taxon>
        <taxon>Eubacteriaceae</taxon>
        <taxon>Eubacterium</taxon>
    </lineage>
</organism>
<evidence type="ECO:0000256" key="10">
    <source>
        <dbReference type="SAM" id="Phobius"/>
    </source>
</evidence>
<dbReference type="PIRSF" id="PIRSF006603">
    <property type="entry name" value="DinF"/>
    <property type="match status" value="1"/>
</dbReference>
<dbReference type="Pfam" id="PF01554">
    <property type="entry name" value="MatE"/>
    <property type="match status" value="2"/>
</dbReference>
<feature type="transmembrane region" description="Helical" evidence="10">
    <location>
        <begin position="193"/>
        <end position="214"/>
    </location>
</feature>
<keyword evidence="6 10" id="KW-0812">Transmembrane</keyword>
<dbReference type="CDD" id="cd13143">
    <property type="entry name" value="MATE_MepA_like"/>
    <property type="match status" value="1"/>
</dbReference>
<feature type="transmembrane region" description="Helical" evidence="10">
    <location>
        <begin position="92"/>
        <end position="115"/>
    </location>
</feature>
<dbReference type="GO" id="GO:0046677">
    <property type="term" value="P:response to antibiotic"/>
    <property type="evidence" value="ECO:0007669"/>
    <property type="project" value="UniProtKB-KW"/>
</dbReference>
<dbReference type="Proteomes" id="UP000218387">
    <property type="component" value="Chromosome"/>
</dbReference>
<gene>
    <name evidence="11" type="ORF">CPZ25_006165</name>
</gene>
<evidence type="ECO:0000256" key="4">
    <source>
        <dbReference type="ARBA" id="ARBA00022448"/>
    </source>
</evidence>
<dbReference type="GO" id="GO:0005886">
    <property type="term" value="C:plasma membrane"/>
    <property type="evidence" value="ECO:0007669"/>
    <property type="project" value="UniProtKB-SubCell"/>
</dbReference>
<feature type="transmembrane region" description="Helical" evidence="10">
    <location>
        <begin position="168"/>
        <end position="187"/>
    </location>
</feature>
<evidence type="ECO:0000256" key="2">
    <source>
        <dbReference type="ARBA" id="ARBA00008417"/>
    </source>
</evidence>
<dbReference type="InterPro" id="IPR048279">
    <property type="entry name" value="MdtK-like"/>
</dbReference>
<evidence type="ECO:0000256" key="6">
    <source>
        <dbReference type="ARBA" id="ARBA00022692"/>
    </source>
</evidence>